<reference evidence="2 3" key="1">
    <citation type="journal article" date="2014" name="Genome Biol. Evol.">
        <title>The secreted proteins of Achlya hypogyna and Thraustotheca clavata identify the ancestral oomycete secretome and reveal gene acquisitions by horizontal gene transfer.</title>
        <authorList>
            <person name="Misner I."/>
            <person name="Blouin N."/>
            <person name="Leonard G."/>
            <person name="Richards T.A."/>
            <person name="Lane C.E."/>
        </authorList>
    </citation>
    <scope>NUCLEOTIDE SEQUENCE [LARGE SCALE GENOMIC DNA]</scope>
    <source>
        <strain evidence="2 3">ATCC 34112</strain>
    </source>
</reference>
<proteinExistence type="predicted"/>
<protein>
    <recommendedName>
        <fullName evidence="1">FHA domain-containing protein</fullName>
    </recommendedName>
</protein>
<dbReference type="Proteomes" id="UP000243217">
    <property type="component" value="Unassembled WGS sequence"/>
</dbReference>
<evidence type="ECO:0000259" key="1">
    <source>
        <dbReference type="PROSITE" id="PS50006"/>
    </source>
</evidence>
<dbReference type="InterPro" id="IPR000253">
    <property type="entry name" value="FHA_dom"/>
</dbReference>
<dbReference type="PROSITE" id="PS50006">
    <property type="entry name" value="FHA_DOMAIN"/>
    <property type="match status" value="1"/>
</dbReference>
<sequence>MRLCLNRNKAMTPEIITSFRSAGLYEIDLDHLKTVVLGRELFIYALPTPRSLDVSFISRIHCILQRTTLNDGHSYSWELTDLSYNGTLINGVRLESAIPYQLHHGQLVEILPLKIGYIVDDDETDTESMEAPRAMEFLLESA</sequence>
<feature type="domain" description="FHA" evidence="1">
    <location>
        <begin position="35"/>
        <end position="94"/>
    </location>
</feature>
<evidence type="ECO:0000313" key="3">
    <source>
        <dbReference type="Proteomes" id="UP000243217"/>
    </source>
</evidence>
<accession>A0A1V9Y7K9</accession>
<comment type="caution">
    <text evidence="2">The sequence shown here is derived from an EMBL/GenBank/DDBJ whole genome shotgun (WGS) entry which is preliminary data.</text>
</comment>
<gene>
    <name evidence="2" type="ORF">THRCLA_11485</name>
</gene>
<dbReference type="Pfam" id="PF00498">
    <property type="entry name" value="FHA"/>
    <property type="match status" value="1"/>
</dbReference>
<dbReference type="EMBL" id="JNBS01004921">
    <property type="protein sequence ID" value="OQR81707.1"/>
    <property type="molecule type" value="Genomic_DNA"/>
</dbReference>
<organism evidence="2 3">
    <name type="scientific">Thraustotheca clavata</name>
    <dbReference type="NCBI Taxonomy" id="74557"/>
    <lineage>
        <taxon>Eukaryota</taxon>
        <taxon>Sar</taxon>
        <taxon>Stramenopiles</taxon>
        <taxon>Oomycota</taxon>
        <taxon>Saprolegniomycetes</taxon>
        <taxon>Saprolegniales</taxon>
        <taxon>Achlyaceae</taxon>
        <taxon>Thraustotheca</taxon>
    </lineage>
</organism>
<dbReference type="SMART" id="SM00240">
    <property type="entry name" value="FHA"/>
    <property type="match status" value="1"/>
</dbReference>
<dbReference type="OrthoDB" id="76975at2759"/>
<dbReference type="Gene3D" id="2.60.200.20">
    <property type="match status" value="1"/>
</dbReference>
<keyword evidence="3" id="KW-1185">Reference proteome</keyword>
<dbReference type="InterPro" id="IPR008984">
    <property type="entry name" value="SMAD_FHA_dom_sf"/>
</dbReference>
<dbReference type="AlphaFoldDB" id="A0A1V9Y7K9"/>
<dbReference type="SUPFAM" id="SSF49879">
    <property type="entry name" value="SMAD/FHA domain"/>
    <property type="match status" value="1"/>
</dbReference>
<name>A0A1V9Y7K9_9STRA</name>
<evidence type="ECO:0000313" key="2">
    <source>
        <dbReference type="EMBL" id="OQR81707.1"/>
    </source>
</evidence>